<comment type="function">
    <text evidence="6">Possesses 5'-&gt;3' exoribonuclease activity. Acts as an endogenous post-transcriptional gene silencing (PTGS) suppressor.</text>
</comment>
<feature type="domain" description="Xrn1 helical" evidence="10">
    <location>
        <begin position="309"/>
        <end position="565"/>
    </location>
</feature>
<reference evidence="11" key="2">
    <citation type="submission" date="2020-08" db="EMBL/GenBank/DDBJ databases">
        <title>Plant Genome Project.</title>
        <authorList>
            <person name="Zhang R.-G."/>
        </authorList>
    </citation>
    <scope>NUCLEOTIDE SEQUENCE</scope>
    <source>
        <strain evidence="11">Huo1</strain>
        <tissue evidence="11">Leaf</tissue>
    </source>
</reference>
<dbReference type="GO" id="GO:0000956">
    <property type="term" value="P:nuclear-transcribed mRNA catabolic process"/>
    <property type="evidence" value="ECO:0007669"/>
    <property type="project" value="TreeGrafter"/>
</dbReference>
<dbReference type="Pfam" id="PF03159">
    <property type="entry name" value="XRN_N"/>
    <property type="match status" value="1"/>
</dbReference>
<evidence type="ECO:0000259" key="10">
    <source>
        <dbReference type="Pfam" id="PF17846"/>
    </source>
</evidence>
<dbReference type="GO" id="GO:0005634">
    <property type="term" value="C:nucleus"/>
    <property type="evidence" value="ECO:0007669"/>
    <property type="project" value="InterPro"/>
</dbReference>
<dbReference type="AlphaFoldDB" id="A0A8X8VVX3"/>
<evidence type="ECO:0000256" key="7">
    <source>
        <dbReference type="SAM" id="Coils"/>
    </source>
</evidence>
<keyword evidence="12" id="KW-1185">Reference proteome</keyword>
<dbReference type="PANTHER" id="PTHR12341:SF62">
    <property type="entry name" value="5'-3' EXORIBONUCLEASE 3-LIKE"/>
    <property type="match status" value="1"/>
</dbReference>
<evidence type="ECO:0000256" key="8">
    <source>
        <dbReference type="SAM" id="MobiDB-lite"/>
    </source>
</evidence>
<evidence type="ECO:0000256" key="2">
    <source>
        <dbReference type="ARBA" id="ARBA00022664"/>
    </source>
</evidence>
<evidence type="ECO:0000256" key="3">
    <source>
        <dbReference type="ARBA" id="ARBA00022722"/>
    </source>
</evidence>
<dbReference type="Gene3D" id="1.25.40.1050">
    <property type="match status" value="1"/>
</dbReference>
<proteinExistence type="inferred from homology"/>
<dbReference type="Proteomes" id="UP000298416">
    <property type="component" value="Unassembled WGS sequence"/>
</dbReference>
<feature type="compositionally biased region" description="Polar residues" evidence="8">
    <location>
        <begin position="852"/>
        <end position="863"/>
    </location>
</feature>
<dbReference type="Gene3D" id="3.40.50.12390">
    <property type="match status" value="2"/>
</dbReference>
<dbReference type="EMBL" id="PNBA02000617">
    <property type="protein sequence ID" value="KAG6383348.1"/>
    <property type="molecule type" value="Genomic_DNA"/>
</dbReference>
<evidence type="ECO:0000256" key="1">
    <source>
        <dbReference type="ARBA" id="ARBA00006994"/>
    </source>
</evidence>
<evidence type="ECO:0000256" key="6">
    <source>
        <dbReference type="PIRNR" id="PIRNR037239"/>
    </source>
</evidence>
<keyword evidence="7" id="KW-0175">Coiled coil</keyword>
<feature type="coiled-coil region" evidence="7">
    <location>
        <begin position="399"/>
        <end position="426"/>
    </location>
</feature>
<dbReference type="InterPro" id="IPR027073">
    <property type="entry name" value="5_3_exoribonuclease"/>
</dbReference>
<dbReference type="GO" id="GO:0006397">
    <property type="term" value="P:mRNA processing"/>
    <property type="evidence" value="ECO:0007669"/>
    <property type="project" value="UniProtKB-UniRule"/>
</dbReference>
<evidence type="ECO:0000259" key="9">
    <source>
        <dbReference type="Pfam" id="PF03159"/>
    </source>
</evidence>
<accession>A0A8X8VVX3</accession>
<organism evidence="11">
    <name type="scientific">Salvia splendens</name>
    <name type="common">Scarlet sage</name>
    <dbReference type="NCBI Taxonomy" id="180675"/>
    <lineage>
        <taxon>Eukaryota</taxon>
        <taxon>Viridiplantae</taxon>
        <taxon>Streptophyta</taxon>
        <taxon>Embryophyta</taxon>
        <taxon>Tracheophyta</taxon>
        <taxon>Spermatophyta</taxon>
        <taxon>Magnoliopsida</taxon>
        <taxon>eudicotyledons</taxon>
        <taxon>Gunneridae</taxon>
        <taxon>Pentapetalae</taxon>
        <taxon>asterids</taxon>
        <taxon>lamiids</taxon>
        <taxon>Lamiales</taxon>
        <taxon>Lamiaceae</taxon>
        <taxon>Nepetoideae</taxon>
        <taxon>Mentheae</taxon>
        <taxon>Salviinae</taxon>
        <taxon>Salvia</taxon>
        <taxon>Salvia subgen. Calosphace</taxon>
        <taxon>core Calosphace</taxon>
    </lineage>
</organism>
<comment type="caution">
    <text evidence="11">The sequence shown here is derived from an EMBL/GenBank/DDBJ whole genome shotgun (WGS) entry which is preliminary data.</text>
</comment>
<dbReference type="PIRSF" id="PIRSF037239">
    <property type="entry name" value="Exonuclease_Xrn2"/>
    <property type="match status" value="1"/>
</dbReference>
<dbReference type="Pfam" id="PF17846">
    <property type="entry name" value="XRN_M"/>
    <property type="match status" value="2"/>
</dbReference>
<dbReference type="FunFam" id="1.25.40.1050:FF:000002">
    <property type="entry name" value="5'-3' exoribonuclease"/>
    <property type="match status" value="1"/>
</dbReference>
<dbReference type="PANTHER" id="PTHR12341">
    <property type="entry name" value="5'-&gt;3' EXORIBONUCLEASE"/>
    <property type="match status" value="1"/>
</dbReference>
<name>A0A8X8VVX3_SALSN</name>
<evidence type="ECO:0000313" key="12">
    <source>
        <dbReference type="Proteomes" id="UP000298416"/>
    </source>
</evidence>
<comment type="similarity">
    <text evidence="1 6">Belongs to the 5'-3' exonuclease family. XRN2/RAT1 subfamily.</text>
</comment>
<feature type="domain" description="Xrn1 N-terminal" evidence="9">
    <location>
        <begin position="1"/>
        <end position="237"/>
    </location>
</feature>
<evidence type="ECO:0000256" key="4">
    <source>
        <dbReference type="ARBA" id="ARBA00022801"/>
    </source>
</evidence>
<dbReference type="CDD" id="cd18673">
    <property type="entry name" value="PIN_XRN1-2-like"/>
    <property type="match status" value="1"/>
</dbReference>
<dbReference type="InterPro" id="IPR041412">
    <property type="entry name" value="Xrn1_helical"/>
</dbReference>
<keyword evidence="2 6" id="KW-0507">mRNA processing</keyword>
<keyword evidence="3 6" id="KW-0540">Nuclease</keyword>
<evidence type="ECO:0000256" key="5">
    <source>
        <dbReference type="ARBA" id="ARBA00022839"/>
    </source>
</evidence>
<feature type="region of interest" description="Disordered" evidence="8">
    <location>
        <begin position="825"/>
        <end position="960"/>
    </location>
</feature>
<dbReference type="InterPro" id="IPR017151">
    <property type="entry name" value="Xrn2/3/4"/>
</dbReference>
<gene>
    <name evidence="11" type="ORF">SASPL_156904</name>
</gene>
<sequence length="960" mass="110664">MGVPSFYRWLVNKYPKIVSDAAASADPPEIDNLYLDMNGLIHPCFHPDDDPFPPTTVDDVFRRIHDYVDSLFDIVKPRKLLFMAIDGVAPRAKMNQQRSRRFRSAKDSQRAEEVEDKLRKQFEAEGRVVLPKQESEILDSNVITPGTEFMHLLSENLRSYVKRRLREDPAWGNIKVILSDDKALGEGEHKIMSFIRAQRASSEYDPNTRHCLYGLDADLIMLALATHEAHFSILREEVLPLNGELRNGNFGRALVDSVKEQPLSRESASSQESRWQASKRKPYQFLNVSVLREYLSLDMEIPGFDKFEFDQERAIDDFIFICFFAGNDFLPHIPSLSLHEGCIDLMIDVYKKEFQNFGGYLVNMEKIADTNGGYIKLSRVERFILAVGAYEEEIFSKRADIREKKLRRMLAEHRDAQEEEQNCLDEGTSSEILAMHDISRIDKLKISAPAEDADTVMENTKQLKQKVKDVIKRESDMFKDGLCADKLKLGNPGWRQRYYKEKFYTDTQIEMESTRKSVVAEYGKGLCWVLLYYFSEVPSFTWLVYTFFHMADSLFKIVSELRLRFRFFPYHYGPFASDFRGLSRVKVKFQKGFPFKPFDQLMGVLPPSSSHALPEAYKGLMVDGESKIIDLYPIEFKMDVDGKRFLWQGICILPFIDEERLLVETKKVENELKDEEKIRNEETHHRLFLRHSSELRLELSSCRVRMSSEKIKGPVAIHSHIKGIEGTLHVTSDQIERDDDEKSDICIFYEIPRCFKFVPRLLEGVNLPEKTVCREDLAEIVLWHEHRGHGVWRNQTPHYQKSDVASQSEGRGFCIGRGRTFVPQENSCHDHGNIGRQQPAGSFRRDDHDRSTSSYRQSDSNFRQCRGDPANTDWRVRNPSGNIGAGNLGGQRQYANQPFVANAGRGQGGQRQSSHMTRPFVPSGGLGHGGQVQRTSQPFLRNGGRGQERCRGWWPRNIDQ</sequence>
<dbReference type="InterPro" id="IPR004859">
    <property type="entry name" value="Xrn1_N"/>
</dbReference>
<feature type="domain" description="Xrn1 helical" evidence="10">
    <location>
        <begin position="567"/>
        <end position="777"/>
    </location>
</feature>
<keyword evidence="5 6" id="KW-0269">Exonuclease</keyword>
<keyword evidence="4 6" id="KW-0378">Hydrolase</keyword>
<dbReference type="GO" id="GO:0003723">
    <property type="term" value="F:RNA binding"/>
    <property type="evidence" value="ECO:0007669"/>
    <property type="project" value="TreeGrafter"/>
</dbReference>
<protein>
    <recommendedName>
        <fullName evidence="6">5'-3' exoribonuclease</fullName>
        <ecNumber evidence="6">3.1.13.-</ecNumber>
    </recommendedName>
</protein>
<reference evidence="11" key="1">
    <citation type="submission" date="2018-01" db="EMBL/GenBank/DDBJ databases">
        <authorList>
            <person name="Mao J.F."/>
        </authorList>
    </citation>
    <scope>NUCLEOTIDE SEQUENCE</scope>
    <source>
        <strain evidence="11">Huo1</strain>
        <tissue evidence="11">Leaf</tissue>
    </source>
</reference>
<dbReference type="EC" id="3.1.13.-" evidence="6"/>
<dbReference type="GO" id="GO:0004534">
    <property type="term" value="F:5'-3' RNA exonuclease activity"/>
    <property type="evidence" value="ECO:0007669"/>
    <property type="project" value="UniProtKB-UniRule"/>
</dbReference>
<evidence type="ECO:0000313" key="11">
    <source>
        <dbReference type="EMBL" id="KAG6383348.1"/>
    </source>
</evidence>